<evidence type="ECO:0000313" key="2">
    <source>
        <dbReference type="Proteomes" id="UP000286701"/>
    </source>
</evidence>
<accession>A0A3S3X4I2</accession>
<dbReference type="EMBL" id="SBIW01000007">
    <property type="protein sequence ID" value="RWY50349.1"/>
    <property type="molecule type" value="Genomic_DNA"/>
</dbReference>
<evidence type="ECO:0000313" key="1">
    <source>
        <dbReference type="EMBL" id="RWY50349.1"/>
    </source>
</evidence>
<dbReference type="OrthoDB" id="1007128at2"/>
<dbReference type="Pfam" id="PF16412">
    <property type="entry name" value="DUF5020"/>
    <property type="match status" value="1"/>
</dbReference>
<dbReference type="Proteomes" id="UP000286701">
    <property type="component" value="Unassembled WGS sequence"/>
</dbReference>
<organism evidence="1 2">
    <name type="scientific">Mucilaginibacter gilvus</name>
    <dbReference type="NCBI Taxonomy" id="2305909"/>
    <lineage>
        <taxon>Bacteria</taxon>
        <taxon>Pseudomonadati</taxon>
        <taxon>Bacteroidota</taxon>
        <taxon>Sphingobacteriia</taxon>
        <taxon>Sphingobacteriales</taxon>
        <taxon>Sphingobacteriaceae</taxon>
        <taxon>Mucilaginibacter</taxon>
    </lineage>
</organism>
<sequence length="257" mass="30055">MQYRILKSFITMKFLFFLTAILFANGLVYGQQLQLHYDLRHTLNPVRNAKNFPTMYFEYFKTIDSGKTLVKPGNFLLKLQADLVGEQANIGKYYMQVSQEVRFWQPKLFINLQYSGGLGITTPRQYSYYIVNTYAIGLSYPFKIGDAYLSSVLNYKYVPYTRPSHDLLFTTYFYKGLLNYKAEIAGSFSCWTENKNHGDDPEINLKDKRFYFFFEPQFWYKVNGGLYIGTKLNAFYHVNTADNIVEVYPTAAVKIKL</sequence>
<protein>
    <submittedName>
        <fullName evidence="1">DUF5020 family protein</fullName>
    </submittedName>
</protein>
<keyword evidence="2" id="KW-1185">Reference proteome</keyword>
<gene>
    <name evidence="1" type="ORF">EPL05_16540</name>
</gene>
<comment type="caution">
    <text evidence="1">The sequence shown here is derived from an EMBL/GenBank/DDBJ whole genome shotgun (WGS) entry which is preliminary data.</text>
</comment>
<reference evidence="1 2" key="1">
    <citation type="submission" date="2019-01" db="EMBL/GenBank/DDBJ databases">
        <title>Mucilaginibacter antarcticum sp. nov., isolated from antarctic soil.</title>
        <authorList>
            <person name="Yan Y.-Q."/>
            <person name="Du Z.-J."/>
        </authorList>
    </citation>
    <scope>NUCLEOTIDE SEQUENCE [LARGE SCALE GENOMIC DNA]</scope>
    <source>
        <strain evidence="1 2">F01003</strain>
    </source>
</reference>
<name>A0A3S3X4I2_9SPHI</name>
<proteinExistence type="predicted"/>
<dbReference type="AlphaFoldDB" id="A0A3S3X4I2"/>